<dbReference type="InterPro" id="IPR012001">
    <property type="entry name" value="Thiamin_PyroP_enz_TPP-bd_dom"/>
</dbReference>
<keyword evidence="5" id="KW-0210">Decarboxylase</keyword>
<keyword evidence="4" id="KW-0479">Metal-binding</keyword>
<comment type="similarity">
    <text evidence="3 9">Belongs to the TPP enzyme family.</text>
</comment>
<dbReference type="InterPro" id="IPR047214">
    <property type="entry name" value="TPP_PDC_IPDC"/>
</dbReference>
<evidence type="ECO:0000256" key="6">
    <source>
        <dbReference type="ARBA" id="ARBA00022842"/>
    </source>
</evidence>
<keyword evidence="14" id="KW-1185">Reference proteome</keyword>
<evidence type="ECO:0000256" key="8">
    <source>
        <dbReference type="ARBA" id="ARBA00023239"/>
    </source>
</evidence>
<dbReference type="PANTHER" id="PTHR43452">
    <property type="entry name" value="PYRUVATE DECARBOXYLASE"/>
    <property type="match status" value="1"/>
</dbReference>
<sequence>MYIAIGDFLNQRLKQAGITYVFGVPGDFNLSYLEQIEADRGLQFIGTCNELNGAYAADGYARIKQLSVLVTTYGVGDLSAINGIAGAFAEHVPIVHISSIPPLHAVKHGAPLHHTLLDGNYDHIMNCIRPFTVAQTRLTPENIVDELDRVLSACLRYKQPVHIQLPSDITHIRIKQPTQPFQYQHYQTDKDYLKRVSQKIQSKLQEAKNPVLLIDHLADKFGFASAIQHISEKQKIPLAILGTAKNIISESASYYLGTYSGIASLPNVKATVETSDCLICFGTQIADINTGFFHYQLPENRITIQPYSVSIDDENFEGIEILGLIHETFHIENDSQPIHQSQTLTIKKNNPRDALSHKTLWPLIANFLKPNDIILGEAGCSSSGLNSIPLPFEAKYISQPIWSSIGYTLPALLGTLLASPQARHLLFIGDGSLQLTVQEISTIIRHQLKPIIFILNNGGYTVERKILGQQAKYNDIQNWRYTELAHVFYGEARTFHVETLQDLQDTLSHLENDTSQLTLVEIKLPKLDAPESLNKFGAVVANYDYGTYAMSKFKH</sequence>
<reference evidence="13 14" key="1">
    <citation type="submission" date="2019-08" db="EMBL/GenBank/DDBJ databases">
        <title>Five species of Acinetobacter isolated from floral nectar and animal pollinators.</title>
        <authorList>
            <person name="Hendry T.A."/>
        </authorList>
    </citation>
    <scope>NUCLEOTIDE SEQUENCE [LARGE SCALE GENOMIC DNA]</scope>
    <source>
        <strain evidence="13 14">MD18.27</strain>
    </source>
</reference>
<evidence type="ECO:0000259" key="10">
    <source>
        <dbReference type="Pfam" id="PF00205"/>
    </source>
</evidence>
<dbReference type="CDD" id="cd02005">
    <property type="entry name" value="TPP_PDC_IPDC"/>
    <property type="match status" value="1"/>
</dbReference>
<dbReference type="InterPro" id="IPR012000">
    <property type="entry name" value="Thiamin_PyroP_enz_cen_dom"/>
</dbReference>
<keyword evidence="7 9" id="KW-0786">Thiamine pyrophosphate</keyword>
<keyword evidence="6" id="KW-0460">Magnesium</keyword>
<evidence type="ECO:0000256" key="3">
    <source>
        <dbReference type="ARBA" id="ARBA00007812"/>
    </source>
</evidence>
<feature type="domain" description="Thiamine pyrophosphate enzyme N-terminal TPP-binding" evidence="12">
    <location>
        <begin position="6"/>
        <end position="110"/>
    </location>
</feature>
<dbReference type="InterPro" id="IPR029035">
    <property type="entry name" value="DHS-like_NAD/FAD-binding_dom"/>
</dbReference>
<proteinExistence type="inferred from homology"/>
<gene>
    <name evidence="13" type="ORF">I2F25_07150</name>
</gene>
<dbReference type="InterPro" id="IPR011766">
    <property type="entry name" value="TPP_enzyme_TPP-bd"/>
</dbReference>
<evidence type="ECO:0000313" key="13">
    <source>
        <dbReference type="EMBL" id="MEB5476821.1"/>
    </source>
</evidence>
<dbReference type="PIRSF" id="PIRSF036565">
    <property type="entry name" value="Pyruvt_ip_decrb"/>
    <property type="match status" value="1"/>
</dbReference>
<evidence type="ECO:0000259" key="11">
    <source>
        <dbReference type="Pfam" id="PF02775"/>
    </source>
</evidence>
<dbReference type="RefSeq" id="WP_325775271.1">
    <property type="nucleotide sequence ID" value="NZ_VTDN01000004.1"/>
</dbReference>
<dbReference type="InterPro" id="IPR047213">
    <property type="entry name" value="TPP_PYR_PDC_IPDC-like"/>
</dbReference>
<comment type="cofactor">
    <cofactor evidence="2">
        <name>thiamine diphosphate</name>
        <dbReference type="ChEBI" id="CHEBI:58937"/>
    </cofactor>
</comment>
<dbReference type="InterPro" id="IPR029061">
    <property type="entry name" value="THDP-binding"/>
</dbReference>
<dbReference type="InterPro" id="IPR012110">
    <property type="entry name" value="PDC/IPDC-like"/>
</dbReference>
<dbReference type="InterPro" id="IPR000399">
    <property type="entry name" value="TPP-bd_CS"/>
</dbReference>
<dbReference type="Pfam" id="PF02775">
    <property type="entry name" value="TPP_enzyme_C"/>
    <property type="match status" value="1"/>
</dbReference>
<comment type="caution">
    <text evidence="13">The sequence shown here is derived from an EMBL/GenBank/DDBJ whole genome shotgun (WGS) entry which is preliminary data.</text>
</comment>
<dbReference type="Pfam" id="PF02776">
    <property type="entry name" value="TPP_enzyme_N"/>
    <property type="match status" value="1"/>
</dbReference>
<evidence type="ECO:0000259" key="12">
    <source>
        <dbReference type="Pfam" id="PF02776"/>
    </source>
</evidence>
<dbReference type="PROSITE" id="PS00187">
    <property type="entry name" value="TPP_ENZYMES"/>
    <property type="match status" value="1"/>
</dbReference>
<evidence type="ECO:0000256" key="4">
    <source>
        <dbReference type="ARBA" id="ARBA00022723"/>
    </source>
</evidence>
<comment type="cofactor">
    <cofactor evidence="1">
        <name>a metal cation</name>
        <dbReference type="ChEBI" id="CHEBI:25213"/>
    </cofactor>
</comment>
<accession>A0ABU6DSK3</accession>
<dbReference type="EMBL" id="VTDN01000004">
    <property type="protein sequence ID" value="MEB5476821.1"/>
    <property type="molecule type" value="Genomic_DNA"/>
</dbReference>
<evidence type="ECO:0000313" key="14">
    <source>
        <dbReference type="Proteomes" id="UP001339883"/>
    </source>
</evidence>
<evidence type="ECO:0000256" key="7">
    <source>
        <dbReference type="ARBA" id="ARBA00023052"/>
    </source>
</evidence>
<evidence type="ECO:0000256" key="9">
    <source>
        <dbReference type="RuleBase" id="RU362132"/>
    </source>
</evidence>
<dbReference type="Proteomes" id="UP001339883">
    <property type="component" value="Unassembled WGS sequence"/>
</dbReference>
<dbReference type="Pfam" id="PF00205">
    <property type="entry name" value="TPP_enzyme_M"/>
    <property type="match status" value="1"/>
</dbReference>
<dbReference type="SUPFAM" id="SSF52518">
    <property type="entry name" value="Thiamin diphosphate-binding fold (THDP-binding)"/>
    <property type="match status" value="2"/>
</dbReference>
<dbReference type="CDD" id="cd07038">
    <property type="entry name" value="TPP_PYR_PDC_IPDC_like"/>
    <property type="match status" value="1"/>
</dbReference>
<evidence type="ECO:0000256" key="5">
    <source>
        <dbReference type="ARBA" id="ARBA00022793"/>
    </source>
</evidence>
<dbReference type="SUPFAM" id="SSF52467">
    <property type="entry name" value="DHS-like NAD/FAD-binding domain"/>
    <property type="match status" value="1"/>
</dbReference>
<organism evidence="13 14">
    <name type="scientific">Acinetobacter pollinis</name>
    <dbReference type="NCBI Taxonomy" id="2605270"/>
    <lineage>
        <taxon>Bacteria</taxon>
        <taxon>Pseudomonadati</taxon>
        <taxon>Pseudomonadota</taxon>
        <taxon>Gammaproteobacteria</taxon>
        <taxon>Moraxellales</taxon>
        <taxon>Moraxellaceae</taxon>
        <taxon>Acinetobacter</taxon>
    </lineage>
</organism>
<dbReference type="PANTHER" id="PTHR43452:SF30">
    <property type="entry name" value="PYRUVATE DECARBOXYLASE ISOZYME 1-RELATED"/>
    <property type="match status" value="1"/>
</dbReference>
<name>A0ABU6DSK3_9GAMM</name>
<dbReference type="Gene3D" id="3.40.50.1220">
    <property type="entry name" value="TPP-binding domain"/>
    <property type="match status" value="1"/>
</dbReference>
<protein>
    <submittedName>
        <fullName evidence="13">Alpha-keto acid decarboxylase family protein</fullName>
    </submittedName>
</protein>
<dbReference type="Gene3D" id="3.40.50.970">
    <property type="match status" value="2"/>
</dbReference>
<evidence type="ECO:0000256" key="1">
    <source>
        <dbReference type="ARBA" id="ARBA00001920"/>
    </source>
</evidence>
<feature type="domain" description="Thiamine pyrophosphate enzyme TPP-binding" evidence="11">
    <location>
        <begin position="378"/>
        <end position="521"/>
    </location>
</feature>
<evidence type="ECO:0000256" key="2">
    <source>
        <dbReference type="ARBA" id="ARBA00001964"/>
    </source>
</evidence>
<keyword evidence="8" id="KW-0456">Lyase</keyword>
<feature type="domain" description="Thiamine pyrophosphate enzyme central" evidence="10">
    <location>
        <begin position="199"/>
        <end position="328"/>
    </location>
</feature>